<keyword evidence="6" id="KW-0186">Copper</keyword>
<evidence type="ECO:0000313" key="10">
    <source>
        <dbReference type="EMBL" id="KAF9684374.1"/>
    </source>
</evidence>
<gene>
    <name evidence="10" type="ORF">SADUNF_Sadunf04G0111700</name>
</gene>
<evidence type="ECO:0000256" key="6">
    <source>
        <dbReference type="ARBA" id="ARBA00023008"/>
    </source>
</evidence>
<evidence type="ECO:0000256" key="1">
    <source>
        <dbReference type="ARBA" id="ARBA00001973"/>
    </source>
</evidence>
<reference evidence="10 11" key="1">
    <citation type="submission" date="2020-10" db="EMBL/GenBank/DDBJ databases">
        <title>Plant Genome Project.</title>
        <authorList>
            <person name="Zhang R.-G."/>
        </authorList>
    </citation>
    <scope>NUCLEOTIDE SEQUENCE [LARGE SCALE GENOMIC DNA]</scope>
    <source>
        <strain evidence="10">FAFU-HL-1</strain>
        <tissue evidence="10">Leaf</tissue>
    </source>
</reference>
<evidence type="ECO:0000313" key="11">
    <source>
        <dbReference type="Proteomes" id="UP000657918"/>
    </source>
</evidence>
<keyword evidence="11" id="KW-1185">Reference proteome</keyword>
<protein>
    <recommendedName>
        <fullName evidence="9">Tyrosinase copper-binding domain-containing protein</fullName>
    </recommendedName>
</protein>
<evidence type="ECO:0000256" key="3">
    <source>
        <dbReference type="ARBA" id="ARBA00022723"/>
    </source>
</evidence>
<organism evidence="10 11">
    <name type="scientific">Salix dunnii</name>
    <dbReference type="NCBI Taxonomy" id="1413687"/>
    <lineage>
        <taxon>Eukaryota</taxon>
        <taxon>Viridiplantae</taxon>
        <taxon>Streptophyta</taxon>
        <taxon>Embryophyta</taxon>
        <taxon>Tracheophyta</taxon>
        <taxon>Spermatophyta</taxon>
        <taxon>Magnoliopsida</taxon>
        <taxon>eudicotyledons</taxon>
        <taxon>Gunneridae</taxon>
        <taxon>Pentapetalae</taxon>
        <taxon>rosids</taxon>
        <taxon>fabids</taxon>
        <taxon>Malpighiales</taxon>
        <taxon>Salicaceae</taxon>
        <taxon>Saliceae</taxon>
        <taxon>Salix</taxon>
    </lineage>
</organism>
<keyword evidence="8" id="KW-1133">Transmembrane helix</keyword>
<dbReference type="InterPro" id="IPR002227">
    <property type="entry name" value="Tyrosinase_Cu-bd"/>
</dbReference>
<keyword evidence="8" id="KW-0812">Transmembrane</keyword>
<dbReference type="PANTHER" id="PTHR11474:SF128">
    <property type="entry name" value="AUREUSIDIN SYNTHASE-LIKE"/>
    <property type="match status" value="1"/>
</dbReference>
<dbReference type="GO" id="GO:0046872">
    <property type="term" value="F:metal ion binding"/>
    <property type="evidence" value="ECO:0007669"/>
    <property type="project" value="UniProtKB-KW"/>
</dbReference>
<dbReference type="SUPFAM" id="SSF48056">
    <property type="entry name" value="Di-copper centre-containing domain"/>
    <property type="match status" value="1"/>
</dbReference>
<sequence>MLTVLEVDLRCGGDGSTSLLVEVLDFPRMEAKKLGLVLGISTIVAALTMIIHLLDAPEVQHALLGEFNFIIPAMLKGASSPGKYQQGKAGVLLPNLTSCHESMGRSDLPVYCCPPMNQSDVAFIDFQFPDPSLPLRVRRPTHLLDENYIAKYKKAITIMKSLPDTDPRSYTRQANLHCLFCTGAYNQQDSNSPLNIHRSWLFFPWHRMLIYFHERILGSLIGDDTFALPFWPWDIPEGMVIPEMYMKAPFFHEARDISHFPPSVVDLDFSCTTPSSDDYRCFESGLRPEDQDYTNLVMMYNQMVAGAKKMELFMGCPYKAGEGGSCNGPGTLELAPHNTVHKWVGSNLNPGSREDMGVFYSAARDPIFYPHHANIDRLWEVWTTLHGDKVITDPDWLDSSFFFYDEKLQLNKIKIRDVLSITRLRYAYEKVNFPWLNNRPRPSVPLEVARNVLKTRQNAKQQQLQRNGILSSSFSPHGRFLDSTLRTRVNRPKVRRTKKEKDEEEEILVVHGIDVPEERYVKFDVYVNVVNETIMNPRFREFAGTFVHIDPGVIRVAREANLQTFRKKTDLKLGISELLEDLEADGDDSIWVTLVPRSEGCINATVDGLRIEYIR</sequence>
<evidence type="ECO:0000256" key="2">
    <source>
        <dbReference type="ARBA" id="ARBA00009928"/>
    </source>
</evidence>
<keyword evidence="4" id="KW-0883">Thioether bond</keyword>
<dbReference type="InterPro" id="IPR008922">
    <property type="entry name" value="Di-copper_centre_dom_sf"/>
</dbReference>
<keyword evidence="3" id="KW-0479">Metal-binding</keyword>
<keyword evidence="7" id="KW-1015">Disulfide bond</keyword>
<proteinExistence type="inferred from homology"/>
<dbReference type="PROSITE" id="PS00498">
    <property type="entry name" value="TYROSINASE_2"/>
    <property type="match status" value="1"/>
</dbReference>
<name>A0A835KFP6_9ROSI</name>
<feature type="transmembrane region" description="Helical" evidence="8">
    <location>
        <begin position="34"/>
        <end position="54"/>
    </location>
</feature>
<dbReference type="InterPro" id="IPR022740">
    <property type="entry name" value="Polyphenol_oxidase_C"/>
</dbReference>
<keyword evidence="5" id="KW-0560">Oxidoreductase</keyword>
<dbReference type="AlphaFoldDB" id="A0A835KFP6"/>
<evidence type="ECO:0000256" key="8">
    <source>
        <dbReference type="SAM" id="Phobius"/>
    </source>
</evidence>
<dbReference type="Pfam" id="PF12143">
    <property type="entry name" value="PPO1_KFDV"/>
    <property type="match status" value="1"/>
</dbReference>
<dbReference type="GO" id="GO:0004097">
    <property type="term" value="F:catechol oxidase activity"/>
    <property type="evidence" value="ECO:0007669"/>
    <property type="project" value="InterPro"/>
</dbReference>
<comment type="caution">
    <text evidence="10">The sequence shown here is derived from an EMBL/GenBank/DDBJ whole genome shotgun (WGS) entry which is preliminary data.</text>
</comment>
<dbReference type="InterPro" id="IPR022739">
    <property type="entry name" value="Polyphenol_oxidase_cen"/>
</dbReference>
<dbReference type="InterPro" id="IPR050316">
    <property type="entry name" value="Tyrosinase/Hemocyanin"/>
</dbReference>
<comment type="similarity">
    <text evidence="2">Belongs to the tyrosinase family.</text>
</comment>
<dbReference type="Gene3D" id="1.10.1280.10">
    <property type="entry name" value="Di-copper center containing domain from catechol oxidase"/>
    <property type="match status" value="1"/>
</dbReference>
<dbReference type="Pfam" id="PF00264">
    <property type="entry name" value="Tyrosinase"/>
    <property type="match status" value="1"/>
</dbReference>
<dbReference type="Pfam" id="PF12142">
    <property type="entry name" value="PPO1_DWL"/>
    <property type="match status" value="1"/>
</dbReference>
<evidence type="ECO:0000256" key="5">
    <source>
        <dbReference type="ARBA" id="ARBA00023002"/>
    </source>
</evidence>
<feature type="domain" description="Tyrosinase copper-binding" evidence="9">
    <location>
        <begin position="365"/>
        <end position="376"/>
    </location>
</feature>
<evidence type="ECO:0000256" key="4">
    <source>
        <dbReference type="ARBA" id="ARBA00022784"/>
    </source>
</evidence>
<dbReference type="EMBL" id="JADGMS010000004">
    <property type="protein sequence ID" value="KAF9684374.1"/>
    <property type="molecule type" value="Genomic_DNA"/>
</dbReference>
<dbReference type="OrthoDB" id="6132182at2759"/>
<evidence type="ECO:0000256" key="7">
    <source>
        <dbReference type="ARBA" id="ARBA00023157"/>
    </source>
</evidence>
<comment type="cofactor">
    <cofactor evidence="1">
        <name>Cu(2+)</name>
        <dbReference type="ChEBI" id="CHEBI:29036"/>
    </cofactor>
</comment>
<evidence type="ECO:0000259" key="9">
    <source>
        <dbReference type="PROSITE" id="PS00498"/>
    </source>
</evidence>
<keyword evidence="8" id="KW-0472">Membrane</keyword>
<dbReference type="Proteomes" id="UP000657918">
    <property type="component" value="Chromosome 4"/>
</dbReference>
<accession>A0A835KFP6</accession>
<dbReference type="PRINTS" id="PR00092">
    <property type="entry name" value="TYROSINASE"/>
</dbReference>
<dbReference type="PANTHER" id="PTHR11474">
    <property type="entry name" value="TYROSINASE FAMILY MEMBER"/>
    <property type="match status" value="1"/>
</dbReference>